<dbReference type="Pfam" id="PF01031">
    <property type="entry name" value="Dynamin_M"/>
    <property type="match status" value="1"/>
</dbReference>
<dbReference type="InterPro" id="IPR000375">
    <property type="entry name" value="Dynamin_stalk"/>
</dbReference>
<evidence type="ECO:0000259" key="1">
    <source>
        <dbReference type="Pfam" id="PF01031"/>
    </source>
</evidence>
<proteinExistence type="predicted"/>
<keyword evidence="2" id="KW-0808">Transferase</keyword>
<dbReference type="Proteomes" id="UP000245207">
    <property type="component" value="Unassembled WGS sequence"/>
</dbReference>
<accession>A0A2U1MRM3</accession>
<dbReference type="Gene3D" id="1.20.120.1240">
    <property type="entry name" value="Dynamin, middle domain"/>
    <property type="match status" value="1"/>
</dbReference>
<evidence type="ECO:0000313" key="2">
    <source>
        <dbReference type="EMBL" id="PWA63908.1"/>
    </source>
</evidence>
<dbReference type="PANTHER" id="PTHR48462">
    <property type="entry name" value="PROTEIN, PUTATIVE-RELATED"/>
    <property type="match status" value="1"/>
</dbReference>
<dbReference type="PANTHER" id="PTHR48462:SF1">
    <property type="entry name" value="PROTEIN, PUTATIVE-RELATED"/>
    <property type="match status" value="1"/>
</dbReference>
<dbReference type="GO" id="GO:0003964">
    <property type="term" value="F:RNA-directed DNA polymerase activity"/>
    <property type="evidence" value="ECO:0007669"/>
    <property type="project" value="UniProtKB-KW"/>
</dbReference>
<feature type="domain" description="Dynamin stalk" evidence="1">
    <location>
        <begin position="312"/>
        <end position="398"/>
    </location>
</feature>
<dbReference type="OrthoDB" id="1720535at2759"/>
<dbReference type="STRING" id="35608.A0A2U1MRM3"/>
<keyword evidence="2" id="KW-0695">RNA-directed DNA polymerase</keyword>
<name>A0A2U1MRM3_ARTAN</name>
<dbReference type="AlphaFoldDB" id="A0A2U1MRM3"/>
<protein>
    <submittedName>
        <fullName evidence="2">Reverse transcriptase domain-containing protein</fullName>
    </submittedName>
</protein>
<organism evidence="2 3">
    <name type="scientific">Artemisia annua</name>
    <name type="common">Sweet wormwood</name>
    <dbReference type="NCBI Taxonomy" id="35608"/>
    <lineage>
        <taxon>Eukaryota</taxon>
        <taxon>Viridiplantae</taxon>
        <taxon>Streptophyta</taxon>
        <taxon>Embryophyta</taxon>
        <taxon>Tracheophyta</taxon>
        <taxon>Spermatophyta</taxon>
        <taxon>Magnoliopsida</taxon>
        <taxon>eudicotyledons</taxon>
        <taxon>Gunneridae</taxon>
        <taxon>Pentapetalae</taxon>
        <taxon>asterids</taxon>
        <taxon>campanulids</taxon>
        <taxon>Asterales</taxon>
        <taxon>Asteraceae</taxon>
        <taxon>Asteroideae</taxon>
        <taxon>Anthemideae</taxon>
        <taxon>Artemisiinae</taxon>
        <taxon>Artemisia</taxon>
    </lineage>
</organism>
<sequence>MQYRVSVDLTDNNNRPAILTTNLGIQDSFTEKETIDIELDKNNTVINLVIEIGKMVCRPKNRQERRSRNRKSLQQSSILKSLATWGEDDGVKTLIKIMLDGSGLGPSLGVKLLGGAVSRDAYFISGLAMRRAANAVDLMSLLPQLHDPQSELLLLRSCMGIAKLFFGLRTCQPVHMEEAALFFDKGLRGSIENIVVCGGPYFGDLQWHFASLPIRFGGLGFKNTHGKHKDLALEELYCEPAHECMICEIWLDEKDATAGQLCRIFCLGLFGGKVQRFLRYFLQIIYTSNSLDMEDSRVDVILDFLKRNDFARLRRLFQEVDPCEDLTDEDIRTAIQNATGPRSALFVPEVPFAVLIRRQISCLLDPSVQCARSIYDELTKMRHRGMANELQRFPVLRK</sequence>
<keyword evidence="2" id="KW-0548">Nucleotidyltransferase</keyword>
<comment type="caution">
    <text evidence="2">The sequence shown here is derived from an EMBL/GenBank/DDBJ whole genome shotgun (WGS) entry which is preliminary data.</text>
</comment>
<reference evidence="2 3" key="1">
    <citation type="journal article" date="2018" name="Mol. Plant">
        <title>The genome of Artemisia annua provides insight into the evolution of Asteraceae family and artemisinin biosynthesis.</title>
        <authorList>
            <person name="Shen Q."/>
            <person name="Zhang L."/>
            <person name="Liao Z."/>
            <person name="Wang S."/>
            <person name="Yan T."/>
            <person name="Shi P."/>
            <person name="Liu M."/>
            <person name="Fu X."/>
            <person name="Pan Q."/>
            <person name="Wang Y."/>
            <person name="Lv Z."/>
            <person name="Lu X."/>
            <person name="Zhang F."/>
            <person name="Jiang W."/>
            <person name="Ma Y."/>
            <person name="Chen M."/>
            <person name="Hao X."/>
            <person name="Li L."/>
            <person name="Tang Y."/>
            <person name="Lv G."/>
            <person name="Zhou Y."/>
            <person name="Sun X."/>
            <person name="Brodelius P.E."/>
            <person name="Rose J.K.C."/>
            <person name="Tang K."/>
        </authorList>
    </citation>
    <scope>NUCLEOTIDE SEQUENCE [LARGE SCALE GENOMIC DNA]</scope>
    <source>
        <strain evidence="3">cv. Huhao1</strain>
        <tissue evidence="2">Leaf</tissue>
    </source>
</reference>
<dbReference type="EMBL" id="PKPP01004531">
    <property type="protein sequence ID" value="PWA63908.1"/>
    <property type="molecule type" value="Genomic_DNA"/>
</dbReference>
<evidence type="ECO:0000313" key="3">
    <source>
        <dbReference type="Proteomes" id="UP000245207"/>
    </source>
</evidence>
<gene>
    <name evidence="2" type="ORF">CTI12_AA347410</name>
</gene>
<keyword evidence="3" id="KW-1185">Reference proteome</keyword>